<dbReference type="SMART" id="SM00147">
    <property type="entry name" value="RasGEF"/>
    <property type="match status" value="1"/>
</dbReference>
<dbReference type="PROSITE" id="PS00720">
    <property type="entry name" value="RASGEF"/>
    <property type="match status" value="1"/>
</dbReference>
<dbReference type="GO" id="GO:0005085">
    <property type="term" value="F:guanyl-nucleotide exchange factor activity"/>
    <property type="evidence" value="ECO:0007669"/>
    <property type="project" value="UniProtKB-KW"/>
</dbReference>
<feature type="coiled-coil region" evidence="3">
    <location>
        <begin position="112"/>
        <end position="139"/>
    </location>
</feature>
<keyword evidence="1 2" id="KW-0344">Guanine-nucleotide releasing factor</keyword>
<dbReference type="CDD" id="cd00155">
    <property type="entry name" value="RasGEF"/>
    <property type="match status" value="1"/>
</dbReference>
<dbReference type="eggNOG" id="KOG3417">
    <property type="taxonomic scope" value="Eukaryota"/>
</dbReference>
<evidence type="ECO:0000259" key="4">
    <source>
        <dbReference type="PROSITE" id="PS50009"/>
    </source>
</evidence>
<dbReference type="GO" id="GO:0005886">
    <property type="term" value="C:plasma membrane"/>
    <property type="evidence" value="ECO:0007669"/>
    <property type="project" value="TreeGrafter"/>
</dbReference>
<dbReference type="PROSITE" id="PS50212">
    <property type="entry name" value="RASGEF_NTER"/>
    <property type="match status" value="1"/>
</dbReference>
<keyword evidence="3" id="KW-0175">Coiled coil</keyword>
<dbReference type="OrthoDB" id="546434at2759"/>
<sequence>MAAVEESSMKELREENARLQAELSSVQASFTQSKVQLRTRIQAIVDDYKESKAKAEALRSANEALLLQLEERDEARFSTIPVQNEEHLQLMRTLVSTQRVVVLEKVAAKLAITRKTSSLEEAKAKVAELEAEVEANVAEKTTLVDTALQLEADAEALRDSYAAAAASVENAKMWERQNKHVQTALEATQTRVVELKASRNATQTAIAELAEQREAASTRYAELMATKSSLVQQVRALTEANRASAAWHRQNDMLRSHKAWLERGLAQVEAFVADAEVATPAAGGGVPLRRGDAEAAVLTEQDAALQAGITELRAEVASVKAETERLLSQDYQHLTVTPEDVLSIVQARLTIARLEASADVAAQRLAKLRAKVAALEPDLEALVPRASGVQAALARTHQLLESHAELLVSRRKLLAAREDALARLREYGPDLEVESLGAGDKASDGGVVSWPTDGRKTVRLVEVPEVEPQLSPLPLAEVQRERAEAAVANAANETGLVDAMEARIKSEIMLLMVEREQGRARLTMSLLRSEDGTGGAGFSSAAMLATLLAEHTTVADSPFIKFMPDTLTSPEPKIKAATLPHLVQHLTFPTYPATEFVHEFLLTYRSVAEPEDVMSLILERFCISCPVKLEPEHEAEFQAKVVRPIRLRVINFLRIWVSTYVQDFAEAPVAGQLLRGFMESILKVHVPSQHKLFLSVLRKFKSSSKKQRRLASLNVVATLPKLTKRSGVVKSFDKADVRKLAACINSYEFGVFEAIQPRECFGLAWSKDGREQSSPNVLALVQRFNKMSTWVAATILEAGDGEKSASKAASARARAIKKMVNLAHELYERHNFNATMGILAGLSSNAIYRLQVTWAKVDNKTHNKREGLVDVFSSAKSWKALRERIHAVNPPVIPYLGMYLTDLTFTEDGNPSTIDGLINFTKCRRYAAILREIQRYQDIGYDDVVVEMSHHMWLQKDIERAVQTYPDADEELYQKSLKVEPRT</sequence>
<dbReference type="AlphaFoldDB" id="A0A0L0DAV4"/>
<dbReference type="PROSITE" id="PS50009">
    <property type="entry name" value="RASGEF_CAT"/>
    <property type="match status" value="1"/>
</dbReference>
<proteinExistence type="predicted"/>
<protein>
    <submittedName>
        <fullName evidence="6">Ras guanine nucleotide exchange factor A</fullName>
    </submittedName>
</protein>
<dbReference type="CDD" id="cd06224">
    <property type="entry name" value="REM"/>
    <property type="match status" value="1"/>
</dbReference>
<evidence type="ECO:0000313" key="7">
    <source>
        <dbReference type="Proteomes" id="UP000054408"/>
    </source>
</evidence>
<dbReference type="InterPro" id="IPR019804">
    <property type="entry name" value="Ras_G-nucl-exch_fac_CS"/>
</dbReference>
<feature type="coiled-coil region" evidence="3">
    <location>
        <begin position="2"/>
        <end position="68"/>
    </location>
</feature>
<dbReference type="Gene3D" id="1.20.870.10">
    <property type="entry name" value="Son of sevenless (SoS) protein Chain: S domain 1"/>
    <property type="match status" value="1"/>
</dbReference>
<dbReference type="Pfam" id="PF00618">
    <property type="entry name" value="RasGEF_N"/>
    <property type="match status" value="1"/>
</dbReference>
<dbReference type="InterPro" id="IPR000651">
    <property type="entry name" value="Ras-like_Gua-exchang_fac_N"/>
</dbReference>
<evidence type="ECO:0000256" key="3">
    <source>
        <dbReference type="SAM" id="Coils"/>
    </source>
</evidence>
<dbReference type="Pfam" id="PF00617">
    <property type="entry name" value="RasGEF"/>
    <property type="match status" value="1"/>
</dbReference>
<dbReference type="PANTHER" id="PTHR23113:SF368">
    <property type="entry name" value="CELL DIVISION CONTROL PROTEIN 25"/>
    <property type="match status" value="1"/>
</dbReference>
<dbReference type="Proteomes" id="UP000054408">
    <property type="component" value="Unassembled WGS sequence"/>
</dbReference>
<evidence type="ECO:0000256" key="2">
    <source>
        <dbReference type="PROSITE-ProRule" id="PRU00168"/>
    </source>
</evidence>
<dbReference type="InterPro" id="IPR008937">
    <property type="entry name" value="Ras-like_GEF"/>
</dbReference>
<dbReference type="SMART" id="SM00229">
    <property type="entry name" value="RasGEFN"/>
    <property type="match status" value="1"/>
</dbReference>
<organism evidence="6 7">
    <name type="scientific">Thecamonas trahens ATCC 50062</name>
    <dbReference type="NCBI Taxonomy" id="461836"/>
    <lineage>
        <taxon>Eukaryota</taxon>
        <taxon>Apusozoa</taxon>
        <taxon>Apusomonadida</taxon>
        <taxon>Apusomonadidae</taxon>
        <taxon>Thecamonas</taxon>
    </lineage>
</organism>
<dbReference type="Gene3D" id="1.10.840.10">
    <property type="entry name" value="Ras guanine-nucleotide exchange factors catalytic domain"/>
    <property type="match status" value="1"/>
</dbReference>
<dbReference type="STRING" id="461836.A0A0L0DAV4"/>
<evidence type="ECO:0000259" key="5">
    <source>
        <dbReference type="PROSITE" id="PS50212"/>
    </source>
</evidence>
<reference evidence="6 7" key="1">
    <citation type="submission" date="2010-05" db="EMBL/GenBank/DDBJ databases">
        <title>The Genome Sequence of Thecamonas trahens ATCC 50062.</title>
        <authorList>
            <consortium name="The Broad Institute Genome Sequencing Platform"/>
            <person name="Russ C."/>
            <person name="Cuomo C."/>
            <person name="Shea T."/>
            <person name="Young S.K."/>
            <person name="Zeng Q."/>
            <person name="Koehrsen M."/>
            <person name="Haas B."/>
            <person name="Borodovsky M."/>
            <person name="Guigo R."/>
            <person name="Alvarado L."/>
            <person name="Berlin A."/>
            <person name="Bochicchio J."/>
            <person name="Borenstein D."/>
            <person name="Chapman S."/>
            <person name="Chen Z."/>
            <person name="Freedman E."/>
            <person name="Gellesch M."/>
            <person name="Goldberg J."/>
            <person name="Griggs A."/>
            <person name="Gujja S."/>
            <person name="Heilman E."/>
            <person name="Heiman D."/>
            <person name="Hepburn T."/>
            <person name="Howarth C."/>
            <person name="Jen D."/>
            <person name="Larson L."/>
            <person name="Mehta T."/>
            <person name="Park D."/>
            <person name="Pearson M."/>
            <person name="Roberts A."/>
            <person name="Saif S."/>
            <person name="Shenoy N."/>
            <person name="Sisk P."/>
            <person name="Stolte C."/>
            <person name="Sykes S."/>
            <person name="Thomson T."/>
            <person name="Walk T."/>
            <person name="White J."/>
            <person name="Yandava C."/>
            <person name="Burger G."/>
            <person name="Gray M.W."/>
            <person name="Holland P.W.H."/>
            <person name="King N."/>
            <person name="Lang F.B.F."/>
            <person name="Roger A.J."/>
            <person name="Ruiz-Trillo I."/>
            <person name="Lander E."/>
            <person name="Nusbaum C."/>
        </authorList>
    </citation>
    <scope>NUCLEOTIDE SEQUENCE [LARGE SCALE GENOMIC DNA]</scope>
    <source>
        <strain evidence="6 7">ATCC 50062</strain>
    </source>
</reference>
<name>A0A0L0DAV4_THETB</name>
<keyword evidence="7" id="KW-1185">Reference proteome</keyword>
<evidence type="ECO:0000256" key="1">
    <source>
        <dbReference type="ARBA" id="ARBA00022658"/>
    </source>
</evidence>
<dbReference type="EMBL" id="GL349454">
    <property type="protein sequence ID" value="KNC49216.1"/>
    <property type="molecule type" value="Genomic_DNA"/>
</dbReference>
<feature type="domain" description="Ras-GEF" evidence="4">
    <location>
        <begin position="736"/>
        <end position="982"/>
    </location>
</feature>
<dbReference type="SUPFAM" id="SSF48366">
    <property type="entry name" value="Ras GEF"/>
    <property type="match status" value="1"/>
</dbReference>
<evidence type="ECO:0000313" key="6">
    <source>
        <dbReference type="EMBL" id="KNC49216.1"/>
    </source>
</evidence>
<dbReference type="PANTHER" id="PTHR23113">
    <property type="entry name" value="GUANINE NUCLEOTIDE EXCHANGE FACTOR"/>
    <property type="match status" value="1"/>
</dbReference>
<accession>A0A0L0DAV4</accession>
<feature type="domain" description="N-terminal Ras-GEF" evidence="5">
    <location>
        <begin position="570"/>
        <end position="701"/>
    </location>
</feature>
<dbReference type="GO" id="GO:0007265">
    <property type="term" value="P:Ras protein signal transduction"/>
    <property type="evidence" value="ECO:0007669"/>
    <property type="project" value="TreeGrafter"/>
</dbReference>
<gene>
    <name evidence="6" type="ORF">AMSG_05202</name>
</gene>
<dbReference type="GeneID" id="25564659"/>
<dbReference type="RefSeq" id="XP_013757936.1">
    <property type="nucleotide sequence ID" value="XM_013902482.1"/>
</dbReference>
<feature type="coiled-coil region" evidence="3">
    <location>
        <begin position="192"/>
        <end position="226"/>
    </location>
</feature>
<feature type="coiled-coil region" evidence="3">
    <location>
        <begin position="309"/>
        <end position="371"/>
    </location>
</feature>
<dbReference type="InterPro" id="IPR001895">
    <property type="entry name" value="RASGEF_cat_dom"/>
</dbReference>
<dbReference type="InterPro" id="IPR023578">
    <property type="entry name" value="Ras_GEF_dom_sf"/>
</dbReference>
<dbReference type="InterPro" id="IPR036964">
    <property type="entry name" value="RASGEF_cat_dom_sf"/>
</dbReference>